<dbReference type="InterPro" id="IPR043157">
    <property type="entry name" value="Dynein_AAA1S"/>
</dbReference>
<dbReference type="GO" id="GO:0005524">
    <property type="term" value="F:ATP binding"/>
    <property type="evidence" value="ECO:0007669"/>
    <property type="project" value="UniProtKB-KW"/>
</dbReference>
<organism evidence="16 17">
    <name type="scientific">Aphanomyces euteiches</name>
    <dbReference type="NCBI Taxonomy" id="100861"/>
    <lineage>
        <taxon>Eukaryota</taxon>
        <taxon>Sar</taxon>
        <taxon>Stramenopiles</taxon>
        <taxon>Oomycota</taxon>
        <taxon>Saprolegniomycetes</taxon>
        <taxon>Saprolegniales</taxon>
        <taxon>Verrucalvaceae</taxon>
        <taxon>Aphanomyces</taxon>
    </lineage>
</organism>
<evidence type="ECO:0000256" key="10">
    <source>
        <dbReference type="ARBA" id="ARBA00023175"/>
    </source>
</evidence>
<keyword evidence="10" id="KW-0505">Motor protein</keyword>
<reference evidence="16 17" key="1">
    <citation type="submission" date="2019-07" db="EMBL/GenBank/DDBJ databases">
        <title>Genomics analysis of Aphanomyces spp. identifies a new class of oomycete effector associated with host adaptation.</title>
        <authorList>
            <person name="Gaulin E."/>
        </authorList>
    </citation>
    <scope>NUCLEOTIDE SEQUENCE [LARGE SCALE GENOMIC DNA]</scope>
    <source>
        <strain evidence="16 17">ATCC 201684</strain>
    </source>
</reference>
<dbReference type="FunFam" id="3.40.50.300:FF:000044">
    <property type="entry name" value="Dynein heavy chain 5, axonemal"/>
    <property type="match status" value="1"/>
</dbReference>
<keyword evidence="5" id="KW-0547">Nucleotide-binding</keyword>
<keyword evidence="4" id="KW-0677">Repeat</keyword>
<dbReference type="GO" id="GO:0007018">
    <property type="term" value="P:microtubule-based movement"/>
    <property type="evidence" value="ECO:0007669"/>
    <property type="project" value="InterPro"/>
</dbReference>
<comment type="caution">
    <text evidence="16">The sequence shown here is derived from an EMBL/GenBank/DDBJ whole genome shotgun (WGS) entry which is preliminary data.</text>
</comment>
<evidence type="ECO:0000256" key="12">
    <source>
        <dbReference type="ARBA" id="ARBA00023273"/>
    </source>
</evidence>
<accession>A0A6G0XPT2</accession>
<keyword evidence="2" id="KW-0963">Cytoplasm</keyword>
<dbReference type="GO" id="GO:0051959">
    <property type="term" value="F:dynein light intermediate chain binding"/>
    <property type="evidence" value="ECO:0007669"/>
    <property type="project" value="InterPro"/>
</dbReference>
<keyword evidence="12" id="KW-0966">Cell projection</keyword>
<evidence type="ECO:0000256" key="3">
    <source>
        <dbReference type="ARBA" id="ARBA00022701"/>
    </source>
</evidence>
<dbReference type="GO" id="GO:0005874">
    <property type="term" value="C:microtubule"/>
    <property type="evidence" value="ECO:0007669"/>
    <property type="project" value="UniProtKB-KW"/>
</dbReference>
<dbReference type="FunFam" id="1.10.8.710:FF:000004">
    <property type="entry name" value="Dynein axonemal heavy chain 6"/>
    <property type="match status" value="1"/>
</dbReference>
<dbReference type="VEuPathDB" id="FungiDB:AeMF1_012304"/>
<dbReference type="Gene3D" id="1.10.8.710">
    <property type="match status" value="1"/>
</dbReference>
<feature type="domain" description="Dynein heavy chain hydrolytic ATP-binding dynein motor region" evidence="15">
    <location>
        <begin position="1496"/>
        <end position="1820"/>
    </location>
</feature>
<dbReference type="GO" id="GO:0045505">
    <property type="term" value="F:dynein intermediate chain binding"/>
    <property type="evidence" value="ECO:0007669"/>
    <property type="project" value="InterPro"/>
</dbReference>
<keyword evidence="11" id="KW-0206">Cytoskeleton</keyword>
<dbReference type="EMBL" id="VJMJ01000027">
    <property type="protein sequence ID" value="KAF0742503.1"/>
    <property type="molecule type" value="Genomic_DNA"/>
</dbReference>
<dbReference type="InterPro" id="IPR013602">
    <property type="entry name" value="Dynein_heavy_linker"/>
</dbReference>
<proteinExistence type="predicted"/>
<protein>
    <submittedName>
        <fullName evidence="16">Uncharacterized protein</fullName>
    </submittedName>
</protein>
<dbReference type="Gene3D" id="1.20.140.100">
    <property type="entry name" value="Dynein heavy chain, N-terminal domain 2"/>
    <property type="match status" value="1"/>
</dbReference>
<keyword evidence="8" id="KW-0175">Coiled coil</keyword>
<dbReference type="Pfam" id="PF12774">
    <property type="entry name" value="AAA_6"/>
    <property type="match status" value="1"/>
</dbReference>
<dbReference type="InterPro" id="IPR026983">
    <property type="entry name" value="DHC"/>
</dbReference>
<dbReference type="FunFam" id="1.20.140.100:FF:000004">
    <property type="entry name" value="Dynein axonemal heavy chain 6"/>
    <property type="match status" value="1"/>
</dbReference>
<keyword evidence="6" id="KW-0067">ATP-binding</keyword>
<dbReference type="SUPFAM" id="SSF52540">
    <property type="entry name" value="P-loop containing nucleoside triphosphate hydrolases"/>
    <property type="match status" value="1"/>
</dbReference>
<evidence type="ECO:0000256" key="11">
    <source>
        <dbReference type="ARBA" id="ARBA00023212"/>
    </source>
</evidence>
<evidence type="ECO:0000256" key="7">
    <source>
        <dbReference type="ARBA" id="ARBA00023017"/>
    </source>
</evidence>
<dbReference type="Pfam" id="PF08393">
    <property type="entry name" value="DHC_N2"/>
    <property type="match status" value="1"/>
</dbReference>
<keyword evidence="3" id="KW-0493">Microtubule</keyword>
<feature type="region of interest" description="Disordered" evidence="13">
    <location>
        <begin position="1"/>
        <end position="25"/>
    </location>
</feature>
<feature type="domain" description="Dynein heavy chain linker" evidence="14">
    <location>
        <begin position="963"/>
        <end position="1366"/>
    </location>
</feature>
<sequence>MLSPTKRKTLAPSTSPVKPKPVEEKSVSVIYEEPIPTPDTSTSLKASTLAVGVATVMDGPPAYTIGSPVALQTVPVVHKQRGDIEPKVFLPHERTTDRPPRQIEVERKKRQFESANVGSLVTSRLEKLFQTPEFLTLTDASGSAKQLLEAMPLHWFDDKSFEVREPEEWITCGKKKDGSVAIPVTAFHSQPGQPGRWIDGHVIGYNASRAMFLVRSGNQEDFQLHRIDICFKAEDPIQFVERVAAAHRARLIAQSEIRKNIYIDCMPSDDLHKLGTENVNKILKLASVPFVAKGVSVPETSRLVSEVHTDYLRTMSRIVFEHQQKHKLSSSLDFALVRPQDDDCNKRRRLMVDHQEIAPPIDYADQFIGFSFQTFLTSPETLSAVTKVNEECYRMLCMDIFALKTTRSLKLEEFQQRQNTQERTIHKIVHDDWPSKLTHAIKTSLIHVGKGWYNLQETRRDTYEFSKLRSFLRRVNLTMKDTLRYMSEQSLHSFRSFIEKAAEANVKIIDAKTTVLSYADLEAKRFEVGATRFEYLCRQRQMQNPPALFTLNLSISSELIVINQYEIDLAKGEIAEWKAAHAAKMKKLAEEDPDGDHRHDDEECPIRVVEPVMGNSFGYTTPISAFGQAVIDVFNKSIDSFKDIKQVEQMVMDKLFWSSHPSIPYVNANEDWVVKLRESVHKLMEKSERPLRDYLKQYERYIGFLNLDEEKYLDQFRSQDPPNLQELTDRIKQHGQDAVDIEDAIPATNVELGMYSVSCATMRSQLAEKHRRLARRLLDCHLVKCVNLAKELHSKFEPISRQLQKIPTDIEQLTEMNKYIESIPSQLAPLLASSQMLIKYRSVLDSFQYRMDKDDFMTIWRVRLAPNHIHDQVHKMNNILVMENQQFLAEMRDQQVEFNESLRLLHQEVDGFKQYTDLARVEQVYKYVINIDQKIVKAEEDARLFNSREVLFHEEMSDYDEISRIRRDFEPYSMLWKTANNWIKDHKKWMDGPFLDIAGEEFEQFVESNWTTITKATKYFEKMNIKGCLDIANHIKNEIAAFRPHVPLVLALRNPGMQERHWLQMNQETHMTFRPDRGMKLSYVLGLGLDAHIDTITKICETAGKEYQIEKALNAMEEQWKHISLTVVEYRETGTFVLKAVDEVQAILDEQITITQAMQFSAFKKPFEERINKWEKCLSTVSDVLEEWMAVQRAWLYLQPIFDSPDINKQLPMEGKRFATVDKNWRQTLQGAKAKPSVLNFCNNDKLLDRFQESNKFLEQVQKGLSDFLETKRSSFSRFYFLSNEELLSILSESKDVKLVQPHLKKCFEGIVKVEFQEDLTITAMISAEGEQVAMATPVNPNGKNVEHWMTEVEDMMRVSIRAVMLKAIQDYTQVSRVKWIQKWPGMCVLNGSQFHWTREMEEGMAMHGAKGVQKMLEHQLAQLADMVVMVRGHLDKLARISVGALTVIDVHARDVTLRLAHNNVSTKDDFMWSSQLRYYWNDDLFAEMVSARRPYGYEYLGNSFRLVITPLTDKCYMTLMAALQMILGGAPAGPAGTGKTETTKDLAKALAKQCVVFNCSDGLDYIAMGKFFKGLASCGAWACFDEFNRINIEVLSVIGQQVTTLQLAIRANEKRIMFEGSDIAVSPQFGVFITMNPGYAGRSDLPDSLAALFRPVAMMVPDYAMIGEIMFFAYGYEKAKECGAKMVTTFKLCSEQLSSQSHYDYGMRAVKTVITAAGNLKRADPHMDEEVLLLRALQDVNLPKFLSFDIPLFNGIISDLFPGKSRPQLNLGALNRVSKLVIQRLKLQPHPFFMLKVVQLYETLCVRHGLMVVGATGGGTLISPSI</sequence>
<dbReference type="Gene3D" id="1.10.287.2620">
    <property type="match status" value="1"/>
</dbReference>
<evidence type="ECO:0000256" key="13">
    <source>
        <dbReference type="SAM" id="MobiDB-lite"/>
    </source>
</evidence>
<dbReference type="Gene3D" id="3.40.50.300">
    <property type="entry name" value="P-loop containing nucleotide triphosphate hydrolases"/>
    <property type="match status" value="2"/>
</dbReference>
<evidence type="ECO:0000256" key="8">
    <source>
        <dbReference type="ARBA" id="ARBA00023054"/>
    </source>
</evidence>
<dbReference type="InterPro" id="IPR027417">
    <property type="entry name" value="P-loop_NTPase"/>
</dbReference>
<dbReference type="Gene3D" id="3.20.180.20">
    <property type="entry name" value="Dynein heavy chain, N-terminal domain 2"/>
    <property type="match status" value="1"/>
</dbReference>
<dbReference type="PANTHER" id="PTHR46961:SF5">
    <property type="entry name" value="DYNEIN AXONEMAL HEAVY CHAIN 1"/>
    <property type="match status" value="1"/>
</dbReference>
<dbReference type="GO" id="GO:0005930">
    <property type="term" value="C:axoneme"/>
    <property type="evidence" value="ECO:0007669"/>
    <property type="project" value="UniProtKB-SubCell"/>
</dbReference>
<evidence type="ECO:0000256" key="2">
    <source>
        <dbReference type="ARBA" id="ARBA00022490"/>
    </source>
</evidence>
<evidence type="ECO:0000313" key="17">
    <source>
        <dbReference type="Proteomes" id="UP000481153"/>
    </source>
</evidence>
<evidence type="ECO:0000256" key="5">
    <source>
        <dbReference type="ARBA" id="ARBA00022741"/>
    </source>
</evidence>
<name>A0A6G0XPT2_9STRA</name>
<dbReference type="InterPro" id="IPR042222">
    <property type="entry name" value="Dynein_2_N"/>
</dbReference>
<keyword evidence="17" id="KW-1185">Reference proteome</keyword>
<comment type="subcellular location">
    <subcellularLocation>
        <location evidence="1">Cytoplasm</location>
        <location evidence="1">Cytoskeleton</location>
        <location evidence="1">Cilium axoneme</location>
    </subcellularLocation>
</comment>
<dbReference type="FunFam" id="1.20.58.1120:FF:000001">
    <property type="entry name" value="dynein heavy chain 2, axonemal"/>
    <property type="match status" value="1"/>
</dbReference>
<dbReference type="InterPro" id="IPR035699">
    <property type="entry name" value="AAA_6"/>
</dbReference>
<dbReference type="Proteomes" id="UP000481153">
    <property type="component" value="Unassembled WGS sequence"/>
</dbReference>
<keyword evidence="7" id="KW-0243">Dynein</keyword>
<evidence type="ECO:0000259" key="14">
    <source>
        <dbReference type="Pfam" id="PF08393"/>
    </source>
</evidence>
<evidence type="ECO:0000256" key="9">
    <source>
        <dbReference type="ARBA" id="ARBA00023069"/>
    </source>
</evidence>
<dbReference type="FunFam" id="1.10.287.2620:FF:000002">
    <property type="entry name" value="Dynein heavy chain 2, axonemal"/>
    <property type="match status" value="1"/>
</dbReference>
<gene>
    <name evidence="16" type="ORF">Ae201684_002597</name>
</gene>
<dbReference type="Gene3D" id="1.20.58.1120">
    <property type="match status" value="1"/>
</dbReference>
<dbReference type="GO" id="GO:0030286">
    <property type="term" value="C:dynein complex"/>
    <property type="evidence" value="ECO:0007669"/>
    <property type="project" value="UniProtKB-KW"/>
</dbReference>
<evidence type="ECO:0000259" key="15">
    <source>
        <dbReference type="Pfam" id="PF12774"/>
    </source>
</evidence>
<dbReference type="FunFam" id="3.20.180.20:FF:000003">
    <property type="entry name" value="Dynein heavy chain 12, axonemal"/>
    <property type="match status" value="1"/>
</dbReference>
<dbReference type="PANTHER" id="PTHR46961">
    <property type="entry name" value="DYNEIN HEAVY CHAIN 1, AXONEMAL-LIKE PROTEIN"/>
    <property type="match status" value="1"/>
</dbReference>
<evidence type="ECO:0000256" key="1">
    <source>
        <dbReference type="ARBA" id="ARBA00004430"/>
    </source>
</evidence>
<evidence type="ECO:0000256" key="6">
    <source>
        <dbReference type="ARBA" id="ARBA00022840"/>
    </source>
</evidence>
<dbReference type="InterPro" id="IPR042228">
    <property type="entry name" value="Dynein_linker_3"/>
</dbReference>
<evidence type="ECO:0000256" key="4">
    <source>
        <dbReference type="ARBA" id="ARBA00022737"/>
    </source>
</evidence>
<evidence type="ECO:0000313" key="16">
    <source>
        <dbReference type="EMBL" id="KAF0742503.1"/>
    </source>
</evidence>
<keyword evidence="9" id="KW-0969">Cilium</keyword>